<dbReference type="PROSITE" id="PS50994">
    <property type="entry name" value="INTEGRASE"/>
    <property type="match status" value="1"/>
</dbReference>
<keyword evidence="5" id="KW-1185">Reference proteome</keyword>
<dbReference type="PANTHER" id="PTHR25462:SF299">
    <property type="entry name" value="E3 UBIQUITIN-PROTEIN LIGASE TRIM56"/>
    <property type="match status" value="1"/>
</dbReference>
<name>A0A8S3T8R4_MYTED</name>
<dbReference type="Gene3D" id="3.30.420.10">
    <property type="entry name" value="Ribonuclease H-like superfamily/Ribonuclease H"/>
    <property type="match status" value="1"/>
</dbReference>
<keyword evidence="1" id="KW-0175">Coiled coil</keyword>
<dbReference type="EMBL" id="CAJPWZ010001948">
    <property type="protein sequence ID" value="CAG2226970.1"/>
    <property type="molecule type" value="Genomic_DNA"/>
</dbReference>
<sequence>MCTPCTFRNEQVTPINWCIVCKDGLCKHCSNYHKSSKSLKWHDLIPFKDRRSLPEFAQSIQDTCFEHKRQFEFFCSVHQDFHCIKCNTLDHMTCNSVLPLEDVVRNAKSSVAFCHIEDGLHVLLSKFETILNKSEESITNNAAHINHIRNNVNQIKNRINKTLEEEIGEFLSKLDKSKSDSKTKAQEKIRGLKEKLNIILGLKASVALLKENGTDLQIYLCLKHLESNLTKEDNNLSADIHNGHYDCEELMFRPSEAMNTLKLVGSIGEIEVQQKPLKVNSGGMGQSVKVVQSPKESMSYKTDQVIHKYRPYLAVVARLCIISVFLHDCMIYLPPLPPQQTLERMISICGIVLMAYADSKEGKSLFASASSTLSAKTGKRKPIAKPLELSVELLQSLNLSETELDENPKGPRRAEFSRPPETIGSSFAADVLKRERQLVFVLRECVTSYTFTKLLDTERHHDLRDAIIQLLAEVHPLDGPYAVIRTDPASGFKTLVKDELLARQRITIELGRPKNVNKNPVAEKAIQELEDEILRSNPSSPVLTPLTLSLVTARLNTRIRNRGLSAREMWTQRDQFSNNQIPLTDQNLIIAQHEQRLKNHPHSEKTKCPSGKLPVCPYLEIGDIVYLRCDLNKTKSRDRYLVVAVDTPWCNIRKFIGSQLRQNSYRVKCSDCYKVSYEVSQLENCQRLLSHSDDDDDERVTDSSSPPSVPVIPKAISDLPTLPSVIPHHITQLENVEHPLSTNSPDMNLSNDNFEMDSPQRSLPKKFNDYVMY</sequence>
<dbReference type="CDD" id="cd19757">
    <property type="entry name" value="Bbox1"/>
    <property type="match status" value="1"/>
</dbReference>
<evidence type="ECO:0000313" key="5">
    <source>
        <dbReference type="Proteomes" id="UP000683360"/>
    </source>
</evidence>
<dbReference type="InterPro" id="IPR036397">
    <property type="entry name" value="RNaseH_sf"/>
</dbReference>
<organism evidence="4 5">
    <name type="scientific">Mytilus edulis</name>
    <name type="common">Blue mussel</name>
    <dbReference type="NCBI Taxonomy" id="6550"/>
    <lineage>
        <taxon>Eukaryota</taxon>
        <taxon>Metazoa</taxon>
        <taxon>Spiralia</taxon>
        <taxon>Lophotrochozoa</taxon>
        <taxon>Mollusca</taxon>
        <taxon>Bivalvia</taxon>
        <taxon>Autobranchia</taxon>
        <taxon>Pteriomorphia</taxon>
        <taxon>Mytilida</taxon>
        <taxon>Mytiloidea</taxon>
        <taxon>Mytilidae</taxon>
        <taxon>Mytilinae</taxon>
        <taxon>Mytilus</taxon>
    </lineage>
</organism>
<dbReference type="InterPro" id="IPR012337">
    <property type="entry name" value="RNaseH-like_sf"/>
</dbReference>
<feature type="region of interest" description="Disordered" evidence="2">
    <location>
        <begin position="402"/>
        <end position="421"/>
    </location>
</feature>
<feature type="coiled-coil region" evidence="1">
    <location>
        <begin position="145"/>
        <end position="180"/>
    </location>
</feature>
<evidence type="ECO:0000256" key="2">
    <source>
        <dbReference type="SAM" id="MobiDB-lite"/>
    </source>
</evidence>
<dbReference type="OrthoDB" id="9985663at2759"/>
<protein>
    <recommendedName>
        <fullName evidence="3">Integrase catalytic domain-containing protein</fullName>
    </recommendedName>
</protein>
<dbReference type="GO" id="GO:0045087">
    <property type="term" value="P:innate immune response"/>
    <property type="evidence" value="ECO:0007669"/>
    <property type="project" value="TreeGrafter"/>
</dbReference>
<evidence type="ECO:0000313" key="4">
    <source>
        <dbReference type="EMBL" id="CAG2226970.1"/>
    </source>
</evidence>
<dbReference type="PANTHER" id="PTHR25462">
    <property type="entry name" value="BONUS, ISOFORM C-RELATED"/>
    <property type="match status" value="1"/>
</dbReference>
<gene>
    <name evidence="4" type="ORF">MEDL_40060</name>
</gene>
<dbReference type="Proteomes" id="UP000683360">
    <property type="component" value="Unassembled WGS sequence"/>
</dbReference>
<dbReference type="SUPFAM" id="SSF53098">
    <property type="entry name" value="Ribonuclease H-like"/>
    <property type="match status" value="1"/>
</dbReference>
<evidence type="ECO:0000259" key="3">
    <source>
        <dbReference type="PROSITE" id="PS50994"/>
    </source>
</evidence>
<dbReference type="InterPro" id="IPR047153">
    <property type="entry name" value="TRIM45/56/19-like"/>
</dbReference>
<dbReference type="AlphaFoldDB" id="A0A8S3T8R4"/>
<feature type="domain" description="Integrase catalytic" evidence="3">
    <location>
        <begin position="415"/>
        <end position="580"/>
    </location>
</feature>
<feature type="compositionally biased region" description="Polar residues" evidence="2">
    <location>
        <begin position="740"/>
        <end position="753"/>
    </location>
</feature>
<accession>A0A8S3T8R4</accession>
<dbReference type="InterPro" id="IPR001584">
    <property type="entry name" value="Integrase_cat-core"/>
</dbReference>
<feature type="region of interest" description="Disordered" evidence="2">
    <location>
        <begin position="738"/>
        <end position="761"/>
    </location>
</feature>
<dbReference type="GO" id="GO:0003676">
    <property type="term" value="F:nucleic acid binding"/>
    <property type="evidence" value="ECO:0007669"/>
    <property type="project" value="InterPro"/>
</dbReference>
<dbReference type="GO" id="GO:0060340">
    <property type="term" value="P:positive regulation of type I interferon-mediated signaling pathway"/>
    <property type="evidence" value="ECO:0007669"/>
    <property type="project" value="TreeGrafter"/>
</dbReference>
<proteinExistence type="predicted"/>
<dbReference type="GO" id="GO:0015074">
    <property type="term" value="P:DNA integration"/>
    <property type="evidence" value="ECO:0007669"/>
    <property type="project" value="InterPro"/>
</dbReference>
<dbReference type="GO" id="GO:0061630">
    <property type="term" value="F:ubiquitin protein ligase activity"/>
    <property type="evidence" value="ECO:0007669"/>
    <property type="project" value="TreeGrafter"/>
</dbReference>
<feature type="region of interest" description="Disordered" evidence="2">
    <location>
        <begin position="691"/>
        <end position="713"/>
    </location>
</feature>
<comment type="caution">
    <text evidence="4">The sequence shown here is derived from an EMBL/GenBank/DDBJ whole genome shotgun (WGS) entry which is preliminary data.</text>
</comment>
<dbReference type="GO" id="GO:0005654">
    <property type="term" value="C:nucleoplasm"/>
    <property type="evidence" value="ECO:0007669"/>
    <property type="project" value="TreeGrafter"/>
</dbReference>
<feature type="compositionally biased region" description="Basic and acidic residues" evidence="2">
    <location>
        <begin position="406"/>
        <end position="418"/>
    </location>
</feature>
<evidence type="ECO:0000256" key="1">
    <source>
        <dbReference type="SAM" id="Coils"/>
    </source>
</evidence>
<reference evidence="4" key="1">
    <citation type="submission" date="2021-03" db="EMBL/GenBank/DDBJ databases">
        <authorList>
            <person name="Bekaert M."/>
        </authorList>
    </citation>
    <scope>NUCLEOTIDE SEQUENCE</scope>
</reference>
<dbReference type="Gene3D" id="3.30.160.60">
    <property type="entry name" value="Classic Zinc Finger"/>
    <property type="match status" value="1"/>
</dbReference>